<feature type="compositionally biased region" description="Polar residues" evidence="1">
    <location>
        <begin position="56"/>
        <end position="70"/>
    </location>
</feature>
<dbReference type="AlphaFoldDB" id="A0AA40FM85"/>
<name>A0AA40FM85_9HYME</name>
<feature type="region of interest" description="Disordered" evidence="1">
    <location>
        <begin position="1"/>
        <end position="112"/>
    </location>
</feature>
<evidence type="ECO:0000256" key="1">
    <source>
        <dbReference type="SAM" id="MobiDB-lite"/>
    </source>
</evidence>
<comment type="caution">
    <text evidence="2">The sequence shown here is derived from an EMBL/GenBank/DDBJ whole genome shotgun (WGS) entry which is preliminary data.</text>
</comment>
<proteinExistence type="predicted"/>
<keyword evidence="3" id="KW-1185">Reference proteome</keyword>
<feature type="compositionally biased region" description="Basic and acidic residues" evidence="1">
    <location>
        <begin position="84"/>
        <end position="97"/>
    </location>
</feature>
<sequence>MSKGSLSKLRFVQNRRRESSKRPSSSRVRTVTGVIEARSSRISEARLPTRTEDASILTQLSENTYSTGVLSTPERPSSGAKAADPWKEANRSKERATSNRRQTAGGALAEEVDHYSPIPGSIDVFGERWLTDQLFCLSQCSEDGRVLALLRLLPFDARLVNEHYFNLSSPVQ</sequence>
<dbReference type="Proteomes" id="UP001177670">
    <property type="component" value="Unassembled WGS sequence"/>
</dbReference>
<feature type="compositionally biased region" description="Basic and acidic residues" evidence="1">
    <location>
        <begin position="38"/>
        <end position="53"/>
    </location>
</feature>
<organism evidence="2 3">
    <name type="scientific">Melipona bicolor</name>
    <dbReference type="NCBI Taxonomy" id="60889"/>
    <lineage>
        <taxon>Eukaryota</taxon>
        <taxon>Metazoa</taxon>
        <taxon>Ecdysozoa</taxon>
        <taxon>Arthropoda</taxon>
        <taxon>Hexapoda</taxon>
        <taxon>Insecta</taxon>
        <taxon>Pterygota</taxon>
        <taxon>Neoptera</taxon>
        <taxon>Endopterygota</taxon>
        <taxon>Hymenoptera</taxon>
        <taxon>Apocrita</taxon>
        <taxon>Aculeata</taxon>
        <taxon>Apoidea</taxon>
        <taxon>Anthophila</taxon>
        <taxon>Apidae</taxon>
        <taxon>Melipona</taxon>
    </lineage>
</organism>
<evidence type="ECO:0000313" key="3">
    <source>
        <dbReference type="Proteomes" id="UP001177670"/>
    </source>
</evidence>
<evidence type="ECO:0000313" key="2">
    <source>
        <dbReference type="EMBL" id="KAK1121242.1"/>
    </source>
</evidence>
<protein>
    <submittedName>
        <fullName evidence="2">Uncharacterized protein</fullName>
    </submittedName>
</protein>
<gene>
    <name evidence="2" type="ORF">K0M31_010549</name>
</gene>
<reference evidence="2" key="1">
    <citation type="submission" date="2021-10" db="EMBL/GenBank/DDBJ databases">
        <title>Melipona bicolor Genome sequencing and assembly.</title>
        <authorList>
            <person name="Araujo N.S."/>
            <person name="Arias M.C."/>
        </authorList>
    </citation>
    <scope>NUCLEOTIDE SEQUENCE</scope>
    <source>
        <strain evidence="2">USP_2M_L1-L4_2017</strain>
        <tissue evidence="2">Whole body</tissue>
    </source>
</reference>
<accession>A0AA40FM85</accession>
<dbReference type="EMBL" id="JAHYIQ010000027">
    <property type="protein sequence ID" value="KAK1121242.1"/>
    <property type="molecule type" value="Genomic_DNA"/>
</dbReference>